<evidence type="ECO:0000256" key="2">
    <source>
        <dbReference type="SAM" id="MobiDB-lite"/>
    </source>
</evidence>
<gene>
    <name evidence="4" type="ORF">Tci_415732</name>
</gene>
<reference evidence="4" key="1">
    <citation type="journal article" date="2019" name="Sci. Rep.">
        <title>Draft genome of Tanacetum cinerariifolium, the natural source of mosquito coil.</title>
        <authorList>
            <person name="Yamashiro T."/>
            <person name="Shiraishi A."/>
            <person name="Satake H."/>
            <person name="Nakayama K."/>
        </authorList>
    </citation>
    <scope>NUCLEOTIDE SEQUENCE</scope>
</reference>
<dbReference type="Gene3D" id="3.30.420.10">
    <property type="entry name" value="Ribonuclease H-like superfamily/Ribonuclease H"/>
    <property type="match status" value="1"/>
</dbReference>
<feature type="coiled-coil region" evidence="1">
    <location>
        <begin position="1071"/>
        <end position="1123"/>
    </location>
</feature>
<dbReference type="GO" id="GO:0003676">
    <property type="term" value="F:nucleic acid binding"/>
    <property type="evidence" value="ECO:0007669"/>
    <property type="project" value="InterPro"/>
</dbReference>
<evidence type="ECO:0000259" key="3">
    <source>
        <dbReference type="PROSITE" id="PS50994"/>
    </source>
</evidence>
<proteinExistence type="predicted"/>
<dbReference type="InterPro" id="IPR036397">
    <property type="entry name" value="RNaseH_sf"/>
</dbReference>
<dbReference type="PROSITE" id="PS50994">
    <property type="entry name" value="INTEGRASE"/>
    <property type="match status" value="1"/>
</dbReference>
<keyword evidence="1" id="KW-0175">Coiled coil</keyword>
<dbReference type="InterPro" id="IPR001584">
    <property type="entry name" value="Integrase_cat-core"/>
</dbReference>
<sequence length="1256" mass="141037">MDDLYNNLKVYEARIKGQSSLSSNSHNVAFVSSENTRSVNETVNAAHDIPAAGSKEQPSASRYADDVAMITMRVKRFLKKTGRNLNFNGKEPVGFDKTRVECYNFHRRGYFARECHAPSNQGNMSGDNERRIVPVETPTSTLVVQDGLGGYDWSYQAEEGPTDFALIAHSSDSANSSNFKTGLGYDSQLSENEMPKCKIFEAASDRSVSEIDEDNNQAKDRYKVGIGYHAVPPPYTGNYMPPRADLSFARLDDYVFKFKKSETRTSNKMVEKSMVNNKGKGTGQREVRPVWNNSRRVNHQNFSKMTHLHPKRNFVPTAVATKSGQVLVNAAKQTLAASTSTARPKVNTAAIRPNVNAKSSYFKPHFPKRRHFNQRSAAKTNTFSRKINTAKGKNVTAAGPKVVVNATEGKKENVVKHMTGNKSFLIEYQEIDGGFVAFGGSPKGGIENQLNHMVKIIRCNNGTKFKNSEMNQFCQMKGIKREFSVARTPQQNGVAKRKNRTLIEAARTMLADSPLPTTFWAEAVNTACYVQNRVLATKPHNKTPYELLIGRSPNLEFMRPFGCLVTILNTLDHLGKFDGKADEGFLVGYFINSKAFRVFNSKTRKVEENLQVNFLENKPNVAGDVNTSDIQCDVDEISRNDDVSTGIFDGAFDDRDMGAEANTYNLDSSTVFSPIPTTRLHCFLSQMEPKKVIQALKDPSWIEAMQEELLQFKLQDVSTLVDLPYGKRAIGSKWVFINKLDEREEEVYVYQPPEFKDPGFPDKVYKVKKALYGLHRALRAWPDIMFVVCACARHQVSPKVSHLHAVKRIFRYLMGQPKLGLWYPKDSPFELEAYIDNDYAGSSLDRKSTTGGCQFLGCRLISRQCKKQIVVANSKTEVDKLSFACVGFQTTPQMVINLPCLTDKKELVSPGQTATGKDFSNPLMDAYTYYCQLKVNAARSKLTTAMVYAVEKKPTKSEGFEQIIHFLNGSSVKYALTVDDEVRIQALVDGKRVNIKESSIRHTLRLDDAEVDTQSIPIPTKPSSSKPQKKHKPKRKHTKEPKVPPIEPQAKYTVPLPSYNPLPSGKDSLKLQELMDLCTNLSNKVLDLESEVVDTKSTYKANIKKLENRVERLEEENMVLKELKSVHSKVDSDEPVMEMEKSSKQGRKIADIDADVKINLEKAQDDVTASSVEVSKPRKRKGVIIQDPGEIKTTITMQPKVQAKDKGKAILIEEPKPLKRQAQIKLDEEVARQLEAELNANVDWNAVIEQVQREKN</sequence>
<dbReference type="SUPFAM" id="SSF53098">
    <property type="entry name" value="Ribonuclease H-like"/>
    <property type="match status" value="1"/>
</dbReference>
<dbReference type="AlphaFoldDB" id="A0A699HLZ8"/>
<dbReference type="EMBL" id="BKCJ010178519">
    <property type="protein sequence ID" value="GEY43758.1"/>
    <property type="molecule type" value="Genomic_DNA"/>
</dbReference>
<feature type="compositionally biased region" description="Low complexity" evidence="2">
    <location>
        <begin position="1014"/>
        <end position="1026"/>
    </location>
</feature>
<protein>
    <submittedName>
        <fullName evidence="4">Retrovirus-related Pol polyprotein from transposon TNT 1-94</fullName>
    </submittedName>
</protein>
<dbReference type="InterPro" id="IPR012337">
    <property type="entry name" value="RNaseH-like_sf"/>
</dbReference>
<feature type="compositionally biased region" description="Basic residues" evidence="2">
    <location>
        <begin position="1027"/>
        <end position="1039"/>
    </location>
</feature>
<dbReference type="InterPro" id="IPR039537">
    <property type="entry name" value="Retrotran_Ty1/copia-like"/>
</dbReference>
<feature type="domain" description="Integrase catalytic" evidence="3">
    <location>
        <begin position="455"/>
        <end position="552"/>
    </location>
</feature>
<feature type="region of interest" description="Disordered" evidence="2">
    <location>
        <begin position="1011"/>
        <end position="1059"/>
    </location>
</feature>
<name>A0A699HLZ8_TANCI</name>
<dbReference type="PANTHER" id="PTHR42648">
    <property type="entry name" value="TRANSPOSASE, PUTATIVE-RELATED"/>
    <property type="match status" value="1"/>
</dbReference>
<comment type="caution">
    <text evidence="4">The sequence shown here is derived from an EMBL/GenBank/DDBJ whole genome shotgun (WGS) entry which is preliminary data.</text>
</comment>
<evidence type="ECO:0000256" key="1">
    <source>
        <dbReference type="SAM" id="Coils"/>
    </source>
</evidence>
<dbReference type="Pfam" id="PF25597">
    <property type="entry name" value="SH3_retrovirus"/>
    <property type="match status" value="1"/>
</dbReference>
<accession>A0A699HLZ8</accession>
<dbReference type="PANTHER" id="PTHR42648:SF32">
    <property type="entry name" value="RIBONUCLEASE H-LIKE DOMAIN, GAG-PRE-INTEGRASE DOMAIN PROTEIN-RELATED"/>
    <property type="match status" value="1"/>
</dbReference>
<dbReference type="GO" id="GO:0015074">
    <property type="term" value="P:DNA integration"/>
    <property type="evidence" value="ECO:0007669"/>
    <property type="project" value="InterPro"/>
</dbReference>
<evidence type="ECO:0000313" key="4">
    <source>
        <dbReference type="EMBL" id="GEY43758.1"/>
    </source>
</evidence>
<organism evidence="4">
    <name type="scientific">Tanacetum cinerariifolium</name>
    <name type="common">Dalmatian daisy</name>
    <name type="synonym">Chrysanthemum cinerariifolium</name>
    <dbReference type="NCBI Taxonomy" id="118510"/>
    <lineage>
        <taxon>Eukaryota</taxon>
        <taxon>Viridiplantae</taxon>
        <taxon>Streptophyta</taxon>
        <taxon>Embryophyta</taxon>
        <taxon>Tracheophyta</taxon>
        <taxon>Spermatophyta</taxon>
        <taxon>Magnoliopsida</taxon>
        <taxon>eudicotyledons</taxon>
        <taxon>Gunneridae</taxon>
        <taxon>Pentapetalae</taxon>
        <taxon>asterids</taxon>
        <taxon>campanulids</taxon>
        <taxon>Asterales</taxon>
        <taxon>Asteraceae</taxon>
        <taxon>Asteroideae</taxon>
        <taxon>Anthemideae</taxon>
        <taxon>Anthemidinae</taxon>
        <taxon>Tanacetum</taxon>
    </lineage>
</organism>
<dbReference type="InterPro" id="IPR057670">
    <property type="entry name" value="SH3_retrovirus"/>
</dbReference>